<dbReference type="KEGG" id="phu:Phum_PHUM051940"/>
<evidence type="ECO:0000256" key="8">
    <source>
        <dbReference type="ARBA" id="ARBA00022782"/>
    </source>
</evidence>
<protein>
    <submittedName>
        <fullName evidence="19">Plexin-A4, putative</fullName>
    </submittedName>
</protein>
<evidence type="ECO:0000256" key="16">
    <source>
        <dbReference type="SAM" id="Phobius"/>
    </source>
</evidence>
<dbReference type="FunCoup" id="E0VB61">
    <property type="interactions" value="6"/>
</dbReference>
<dbReference type="InterPro" id="IPR041362">
    <property type="entry name" value="TIG2_plexin"/>
</dbReference>
<dbReference type="OMA" id="TPYFYET"/>
<dbReference type="InterPro" id="IPR013548">
    <property type="entry name" value="Plexin_cytoplasmic_RasGAP_dom"/>
</dbReference>
<dbReference type="GO" id="GO:0002116">
    <property type="term" value="C:semaphorin receptor complex"/>
    <property type="evidence" value="ECO:0007669"/>
    <property type="project" value="TreeGrafter"/>
</dbReference>
<dbReference type="Pfam" id="PF17960">
    <property type="entry name" value="TIG_plexin"/>
    <property type="match status" value="1"/>
</dbReference>
<keyword evidence="21" id="KW-1185">Reference proteome</keyword>
<dbReference type="OrthoDB" id="125363at2759"/>
<keyword evidence="4" id="KW-1003">Cell membrane</keyword>
<keyword evidence="13" id="KW-0675">Receptor</keyword>
<name>E0VB61_PEDHC</name>
<feature type="domain" description="Sema" evidence="18">
    <location>
        <begin position="28"/>
        <end position="533"/>
    </location>
</feature>
<dbReference type="FunFam" id="2.60.40.10:FF:000071">
    <property type="entry name" value="Plexin A2"/>
    <property type="match status" value="1"/>
</dbReference>
<evidence type="ECO:0000256" key="9">
    <source>
        <dbReference type="ARBA" id="ARBA00022902"/>
    </source>
</evidence>
<dbReference type="FunFam" id="2.60.40.10:FF:000203">
    <property type="entry name" value="Plexin B2"/>
    <property type="match status" value="1"/>
</dbReference>
<dbReference type="GO" id="GO:0007162">
    <property type="term" value="P:negative regulation of cell adhesion"/>
    <property type="evidence" value="ECO:0007669"/>
    <property type="project" value="TreeGrafter"/>
</dbReference>
<dbReference type="SUPFAM" id="SSF81296">
    <property type="entry name" value="E set domains"/>
    <property type="match status" value="2"/>
</dbReference>
<dbReference type="SMART" id="SM00423">
    <property type="entry name" value="PSI"/>
    <property type="match status" value="3"/>
</dbReference>
<dbReference type="SUPFAM" id="SSF101912">
    <property type="entry name" value="Sema domain"/>
    <property type="match status" value="1"/>
</dbReference>
<dbReference type="PANTHER" id="PTHR22625:SF44">
    <property type="entry name" value="PLEXIN-B"/>
    <property type="match status" value="1"/>
</dbReference>
<dbReference type="CDD" id="cd00603">
    <property type="entry name" value="IPT_PCSR"/>
    <property type="match status" value="1"/>
</dbReference>
<keyword evidence="10 16" id="KW-1133">Transmembrane helix</keyword>
<dbReference type="EMBL" id="DS235022">
    <property type="protein sequence ID" value="EEB10617.1"/>
    <property type="molecule type" value="Genomic_DNA"/>
</dbReference>
<evidence type="ECO:0000256" key="13">
    <source>
        <dbReference type="ARBA" id="ARBA00023170"/>
    </source>
</evidence>
<keyword evidence="5 16" id="KW-0812">Transmembrane</keyword>
<dbReference type="GO" id="GO:0030334">
    <property type="term" value="P:regulation of cell migration"/>
    <property type="evidence" value="ECO:0007669"/>
    <property type="project" value="TreeGrafter"/>
</dbReference>
<dbReference type="Gene3D" id="2.60.40.10">
    <property type="entry name" value="Immunoglobulins"/>
    <property type="match status" value="5"/>
</dbReference>
<dbReference type="SMART" id="SM00630">
    <property type="entry name" value="Sema"/>
    <property type="match status" value="1"/>
</dbReference>
<dbReference type="GO" id="GO:0097374">
    <property type="term" value="P:sensory neuron axon guidance"/>
    <property type="evidence" value="ECO:0007669"/>
    <property type="project" value="TreeGrafter"/>
</dbReference>
<keyword evidence="3" id="KW-0217">Developmental protein</keyword>
<dbReference type="Gene3D" id="3.10.20.90">
    <property type="entry name" value="Phosphatidylinositol 3-kinase Catalytic Subunit, Chain A, domain 1"/>
    <property type="match status" value="1"/>
</dbReference>
<dbReference type="PANTHER" id="PTHR22625">
    <property type="entry name" value="PLEXIN"/>
    <property type="match status" value="1"/>
</dbReference>
<feature type="transmembrane region" description="Helical" evidence="16">
    <location>
        <begin position="1208"/>
        <end position="1230"/>
    </location>
</feature>
<dbReference type="CTD" id="8232893"/>
<dbReference type="Pfam" id="PF20170">
    <property type="entry name" value="Plexin_RBD"/>
    <property type="match status" value="1"/>
</dbReference>
<comment type="subcellular location">
    <subcellularLocation>
        <location evidence="1">Cell membrane</location>
        <topology evidence="1">Single-pass type I membrane protein</topology>
    </subcellularLocation>
</comment>
<comment type="caution">
    <text evidence="15">Lacks conserved residue(s) required for the propagation of feature annotation.</text>
</comment>
<dbReference type="eggNOG" id="KOG3610">
    <property type="taxonomic scope" value="Eukaryota"/>
</dbReference>
<dbReference type="EMBL" id="AAZO01000616">
    <property type="status" value="NOT_ANNOTATED_CDS"/>
    <property type="molecule type" value="Genomic_DNA"/>
</dbReference>
<dbReference type="GO" id="GO:0050772">
    <property type="term" value="P:positive regulation of axonogenesis"/>
    <property type="evidence" value="ECO:0007669"/>
    <property type="project" value="TreeGrafter"/>
</dbReference>
<keyword evidence="14" id="KW-0325">Glycoprotein</keyword>
<proteinExistence type="inferred from homology"/>
<dbReference type="VEuPathDB" id="VectorBase:PHUM051940"/>
<evidence type="ECO:0000256" key="14">
    <source>
        <dbReference type="ARBA" id="ARBA00023180"/>
    </source>
</evidence>
<dbReference type="InParanoid" id="E0VB61"/>
<evidence type="ECO:0000256" key="17">
    <source>
        <dbReference type="SAM" id="SignalP"/>
    </source>
</evidence>
<evidence type="ECO:0000256" key="5">
    <source>
        <dbReference type="ARBA" id="ARBA00022692"/>
    </source>
</evidence>
<dbReference type="GO" id="GO:0008045">
    <property type="term" value="P:motor neuron axon guidance"/>
    <property type="evidence" value="ECO:0007669"/>
    <property type="project" value="TreeGrafter"/>
</dbReference>
<dbReference type="Pfam" id="PF08337">
    <property type="entry name" value="Plexin_cytopl"/>
    <property type="match status" value="1"/>
</dbReference>
<dbReference type="InterPro" id="IPR015943">
    <property type="entry name" value="WD40/YVTN_repeat-like_dom_sf"/>
</dbReference>
<dbReference type="SUPFAM" id="SSF48350">
    <property type="entry name" value="GTPase activation domain, GAP"/>
    <property type="match status" value="1"/>
</dbReference>
<dbReference type="GO" id="GO:0005886">
    <property type="term" value="C:plasma membrane"/>
    <property type="evidence" value="ECO:0007669"/>
    <property type="project" value="UniProtKB-SubCell"/>
</dbReference>
<dbReference type="Gene3D" id="2.130.10.10">
    <property type="entry name" value="YVTN repeat-like/Quinoprotein amine dehydrogenase"/>
    <property type="match status" value="1"/>
</dbReference>
<dbReference type="InterPro" id="IPR002165">
    <property type="entry name" value="Plexin_repeat"/>
</dbReference>
<dbReference type="EMBL" id="AAZO01000614">
    <property type="status" value="NOT_ANNOTATED_CDS"/>
    <property type="molecule type" value="Genomic_DNA"/>
</dbReference>
<dbReference type="Pfam" id="PF24479">
    <property type="entry name" value="PSI_PlexinA-B"/>
    <property type="match status" value="1"/>
</dbReference>
<evidence type="ECO:0000256" key="2">
    <source>
        <dbReference type="ARBA" id="ARBA00010297"/>
    </source>
</evidence>
<keyword evidence="8" id="KW-0221">Differentiation</keyword>
<dbReference type="STRING" id="121224.E0VB61"/>
<feature type="chain" id="PRO_5011412420" evidence="17">
    <location>
        <begin position="20"/>
        <end position="1873"/>
    </location>
</feature>
<dbReference type="GO" id="GO:0017154">
    <property type="term" value="F:semaphorin receptor activity"/>
    <property type="evidence" value="ECO:0007669"/>
    <property type="project" value="InterPro"/>
</dbReference>
<sequence>MSLTATLLLGLIVPIAVISHDTKSLSVSVPISSKIQQITSRFSLNGDTSFTHMVYDKTGNQIFAGAINKIYRLDENLKLMEEVTTGPKQDSPLCPAKGCDSSVTEKFSTNNVNKLLILDPESKSLIACGSILQGACEKYNTSSLFVPPKFISLSVAANDEKSSTYAFIGPESYNSRNRNNVLYVGTTFTNHGEYRHDVPAISSRNLDDLNFAAFSFSKQSLLRIDVKYRDQFLVNYVYGFNSTEFAYFVIVQKQSHLPGQEEKGYVSRLARTCISDENYDSYTEVTLQCTIRSETTNKLVNYNLIQDAKIGVAGADLAGNLGIDTNENVLVGIFSPSKGITNEPQSKSAVCVFSLQEIEAKFTENIHMCFNGSISDRNLGYVSGLILDGKCPTAGSTGNIPYFCEVGLKISGVVPIKGGAFLHFPNETLTSVTLGKTERHTVAFLGTKNGHIKKHKLHVNFFFSFFFQITKLKIEHCGSYGNCSACLDARDPYCGWCSLEKRCIIRSACQKASYSSPRWLSVGGGQQCIDFEYVHPDRIPINQMTTVTLAIRTLPELPAGAKYKCVFGKSHPIDANVTSTGLICLTPNITERSFIPENMDHVLVPLSVRSSETNKDFVSRNFAFYDCGRHTTCKKCVTSQWQCNWCVYQNQCTHNTTTCQRLGSISLDQHNSAFRKTNETIFLPNKVSKEIVLDVENLPHPQFVHVGFLCIINIEGAKMMVPARVEKNRFVICDKTVYSYEAKMGEYKANVTVVWNKNHHVDTTSVTLYKCNILGSHRDHPDCSLCASSHSQYNCTWCGTSCTYKDSCQHSSFVECPKPRIDMVKPLNGPVEGGTLVTIEGSNLGLKSEDVKEKIRIGNTTCHLVDYEISVRIVCRTGPSLVGESIVPITVGNKAGFTESSVRFSYKKGVYPAMGPQSGGTQLAITGKNLNIGTSSTRLTCITSKKLTLFVDGANRTFDKYPFNYTLDPTILEIKPLKSFASGGRMITIHGTNLHAIQKPEMTVHLDHELNPINKSICTVISSAQMECPSPSIDLTLLAKNFNRSKAERENVPKWGRSLVKFHMTQIPLQIGFIMDNVDSIKDLEKYFPNLRSQLLYVTDPKFFEFPNTIKSYKGDTLVIEGENLNLASDETDVNVTIGMASCNVTSLALTQLVCTPPEIQPEPTDEYGFKTSTSLPLVVVRVGKILRFPVGYLQYEVMKPYSFSPEAIAGIVVGTCFVVFLFLIILVIYRRKSTQAEREYKRIQIQMDTLESNVRSECKLAFAELQTDITDLTADLESTGIPTLDHKSYVMKVFFPGVSDHPILNDPKPRSNCLRTNYDAAMFQFEQLINNKNFILVFIETLENQKTFNIRDKVSVASLVMVVLMSKMEYATDVLRSLLFKLIDKSVGTKYPQLMLRRTESVVEKMLTNWMALCMYNYLKDYAGSSLFLLYKAIKHQVEKGPVDAITHDARYSLSEERLLREQIDHNIITIHLIQEDLHYEKIPYQTYQVLQDAALEAKLQCKVLDCDTISQVKSKIFDALYKNTHFSMRPSIQEVDLEWRHGRGGHLILQDEDLTTKSTGTRKKLNTLAHYGIKDSAIMSLIPRQQETYCTQSYRFKNYITTSSNPPIILSNGILEEDSNSKFYHLVKPIDENQFLNKMGPTDRTHKAIPEIFLTRLLSTKGTIQKYVDDFFTTILSADEGLPPAIKWLFDLLDDAAKRHSIVDPEVLHAWKSNSLPLRFWVNFIKNPDFIFDINKTATVDSCLSVIAQTFMDACSTTEHRLGKDSPSNKLLFAKDIPQYRDMVTRFYSNIRTSPQITDQEMSTVMQQLSTSQTEEFDIIAALKELYIYVSRYNGQIIQALETDPICKKMHLAHKLENVACTLEGEETSTC</sequence>
<evidence type="ECO:0000313" key="20">
    <source>
        <dbReference type="EnsemblMetazoa" id="PHUM051940-PA"/>
    </source>
</evidence>
<dbReference type="InterPro" id="IPR008936">
    <property type="entry name" value="Rho_GTPase_activation_prot"/>
</dbReference>
<dbReference type="InterPro" id="IPR016201">
    <property type="entry name" value="PSI"/>
</dbReference>
<dbReference type="InterPro" id="IPR001627">
    <property type="entry name" value="Semap_dom"/>
</dbReference>
<dbReference type="Pfam" id="PF01403">
    <property type="entry name" value="Sema"/>
    <property type="match status" value="1"/>
</dbReference>
<keyword evidence="11 16" id="KW-0472">Membrane</keyword>
<reference evidence="19" key="2">
    <citation type="submission" date="2007-04" db="EMBL/GenBank/DDBJ databases">
        <title>The genome of the human body louse.</title>
        <authorList>
            <consortium name="The Human Body Louse Genome Consortium"/>
            <person name="Kirkness E."/>
            <person name="Walenz B."/>
            <person name="Hass B."/>
            <person name="Bruggner R."/>
            <person name="Strausberg R."/>
        </authorList>
    </citation>
    <scope>NUCLEOTIDE SEQUENCE</scope>
    <source>
        <strain evidence="19">USDA</strain>
    </source>
</reference>
<dbReference type="FunFam" id="2.60.40.10:FF:000728">
    <property type="entry name" value="Plexin D1"/>
    <property type="match status" value="1"/>
</dbReference>
<dbReference type="HOGENOM" id="CLU_001436_2_0_1"/>
<evidence type="ECO:0000256" key="6">
    <source>
        <dbReference type="ARBA" id="ARBA00022729"/>
    </source>
</evidence>
<evidence type="ECO:0000256" key="10">
    <source>
        <dbReference type="ARBA" id="ARBA00022989"/>
    </source>
</evidence>
<dbReference type="SUPFAM" id="SSF103575">
    <property type="entry name" value="Plexin repeat"/>
    <property type="match status" value="1"/>
</dbReference>
<keyword evidence="12" id="KW-1015">Disulfide bond</keyword>
<evidence type="ECO:0000256" key="12">
    <source>
        <dbReference type="ARBA" id="ARBA00023157"/>
    </source>
</evidence>
<dbReference type="GeneID" id="8232893"/>
<dbReference type="GO" id="GO:0008360">
    <property type="term" value="P:regulation of cell shape"/>
    <property type="evidence" value="ECO:0007669"/>
    <property type="project" value="TreeGrafter"/>
</dbReference>
<dbReference type="PROSITE" id="PS51004">
    <property type="entry name" value="SEMA"/>
    <property type="match status" value="1"/>
</dbReference>
<reference evidence="19" key="1">
    <citation type="submission" date="2007-04" db="EMBL/GenBank/DDBJ databases">
        <title>Annotation of Pediculus humanus corporis strain USDA.</title>
        <authorList>
            <person name="Kirkness E."/>
            <person name="Hannick L."/>
            <person name="Hass B."/>
            <person name="Bruggner R."/>
            <person name="Lawson D."/>
            <person name="Bidwell S."/>
            <person name="Joardar V."/>
            <person name="Caler E."/>
            <person name="Walenz B."/>
            <person name="Inman J."/>
            <person name="Schobel S."/>
            <person name="Galinsky K."/>
            <person name="Amedeo P."/>
            <person name="Strausberg R."/>
        </authorList>
    </citation>
    <scope>NUCLEOTIDE SEQUENCE</scope>
    <source>
        <strain evidence="19">USDA</strain>
    </source>
</reference>
<dbReference type="SMART" id="SM00429">
    <property type="entry name" value="IPT"/>
    <property type="match status" value="3"/>
</dbReference>
<dbReference type="InterPro" id="IPR013783">
    <property type="entry name" value="Ig-like_fold"/>
</dbReference>
<dbReference type="InterPro" id="IPR041019">
    <property type="entry name" value="TIG1_plexin"/>
</dbReference>
<dbReference type="FunFam" id="2.60.40.10:FF:001973">
    <property type="entry name" value="Plexin A4, B"/>
    <property type="match status" value="1"/>
</dbReference>
<keyword evidence="6 17" id="KW-0732">Signal</keyword>
<feature type="signal peptide" evidence="17">
    <location>
        <begin position="1"/>
        <end position="19"/>
    </location>
</feature>
<evidence type="ECO:0000313" key="21">
    <source>
        <dbReference type="Proteomes" id="UP000009046"/>
    </source>
</evidence>
<dbReference type="CDD" id="cd12205">
    <property type="entry name" value="RasGAP_plexin"/>
    <property type="match status" value="1"/>
</dbReference>
<dbReference type="CDD" id="cd11236">
    <property type="entry name" value="Sema_plexin_like"/>
    <property type="match status" value="1"/>
</dbReference>
<accession>E0VB61</accession>
<evidence type="ECO:0000259" key="18">
    <source>
        <dbReference type="PROSITE" id="PS51004"/>
    </source>
</evidence>
<dbReference type="InterPro" id="IPR046800">
    <property type="entry name" value="Plexin_RBD"/>
</dbReference>
<dbReference type="InterPro" id="IPR036352">
    <property type="entry name" value="Semap_dom_sf"/>
</dbReference>
<dbReference type="Pfam" id="PF01833">
    <property type="entry name" value="TIG"/>
    <property type="match status" value="3"/>
</dbReference>
<evidence type="ECO:0000256" key="3">
    <source>
        <dbReference type="ARBA" id="ARBA00022473"/>
    </source>
</evidence>
<organism>
    <name type="scientific">Pediculus humanus subsp. corporis</name>
    <name type="common">Body louse</name>
    <dbReference type="NCBI Taxonomy" id="121224"/>
    <lineage>
        <taxon>Eukaryota</taxon>
        <taxon>Metazoa</taxon>
        <taxon>Ecdysozoa</taxon>
        <taxon>Arthropoda</taxon>
        <taxon>Hexapoda</taxon>
        <taxon>Insecta</taxon>
        <taxon>Pterygota</taxon>
        <taxon>Neoptera</taxon>
        <taxon>Paraneoptera</taxon>
        <taxon>Psocodea</taxon>
        <taxon>Troctomorpha</taxon>
        <taxon>Phthiraptera</taxon>
        <taxon>Anoplura</taxon>
        <taxon>Pediculidae</taxon>
        <taxon>Pediculus</taxon>
    </lineage>
</organism>
<evidence type="ECO:0000313" key="19">
    <source>
        <dbReference type="EMBL" id="EEB10617.1"/>
    </source>
</evidence>
<evidence type="ECO:0000256" key="15">
    <source>
        <dbReference type="PROSITE-ProRule" id="PRU00352"/>
    </source>
</evidence>
<dbReference type="GO" id="GO:0120025">
    <property type="term" value="C:plasma membrane bounded cell projection"/>
    <property type="evidence" value="ECO:0007669"/>
    <property type="project" value="UniProtKB-ARBA"/>
</dbReference>
<gene>
    <name evidence="20" type="primary">8232893</name>
    <name evidence="19" type="ORF">Phum_PHUM051940</name>
</gene>
<evidence type="ECO:0000256" key="11">
    <source>
        <dbReference type="ARBA" id="ARBA00023136"/>
    </source>
</evidence>
<dbReference type="Pfam" id="PF18020">
    <property type="entry name" value="TIG_2"/>
    <property type="match status" value="1"/>
</dbReference>
<keyword evidence="9" id="KW-0524">Neurogenesis</keyword>
<dbReference type="InterPro" id="IPR002909">
    <property type="entry name" value="IPT_dom"/>
</dbReference>
<dbReference type="Gene3D" id="1.10.506.10">
    <property type="entry name" value="GTPase Activation - p120gap, domain 1"/>
    <property type="match status" value="2"/>
</dbReference>
<comment type="similarity">
    <text evidence="2">Belongs to the plexin family.</text>
</comment>
<dbReference type="FunFam" id="1.10.506.10:FF:000027">
    <property type="entry name" value="Plexin A, isoform B"/>
    <property type="match status" value="1"/>
</dbReference>
<evidence type="ECO:0000256" key="1">
    <source>
        <dbReference type="ARBA" id="ARBA00004251"/>
    </source>
</evidence>
<dbReference type="EnsemblMetazoa" id="PHUM051940-RA">
    <property type="protein sequence ID" value="PHUM051940-PA"/>
    <property type="gene ID" value="PHUM051940"/>
</dbReference>
<evidence type="ECO:0000256" key="4">
    <source>
        <dbReference type="ARBA" id="ARBA00022475"/>
    </source>
</evidence>
<keyword evidence="7" id="KW-0677">Repeat</keyword>
<dbReference type="EMBL" id="AAZO01000615">
    <property type="status" value="NOT_ANNOTATED_CDS"/>
    <property type="molecule type" value="Genomic_DNA"/>
</dbReference>
<dbReference type="RefSeq" id="XP_002423355.1">
    <property type="nucleotide sequence ID" value="XM_002423310.1"/>
</dbReference>
<dbReference type="Pfam" id="PF01437">
    <property type="entry name" value="PSI"/>
    <property type="match status" value="1"/>
</dbReference>
<dbReference type="InterPro" id="IPR014756">
    <property type="entry name" value="Ig_E-set"/>
</dbReference>
<reference evidence="20" key="3">
    <citation type="submission" date="2020-05" db="UniProtKB">
        <authorList>
            <consortium name="EnsemblMetazoa"/>
        </authorList>
    </citation>
    <scope>IDENTIFICATION</scope>
    <source>
        <strain evidence="20">USDA</strain>
    </source>
</reference>
<dbReference type="Proteomes" id="UP000009046">
    <property type="component" value="Unassembled WGS sequence"/>
</dbReference>
<evidence type="ECO:0000256" key="7">
    <source>
        <dbReference type="ARBA" id="ARBA00022737"/>
    </source>
</evidence>
<dbReference type="InterPro" id="IPR031148">
    <property type="entry name" value="Plexin"/>
</dbReference>